<dbReference type="GO" id="GO:0016020">
    <property type="term" value="C:membrane"/>
    <property type="evidence" value="ECO:0007669"/>
    <property type="project" value="UniProtKB-SubCell"/>
</dbReference>
<dbReference type="EMBL" id="VUMY01000026">
    <property type="protein sequence ID" value="MST50650.1"/>
    <property type="molecule type" value="Genomic_DNA"/>
</dbReference>
<evidence type="ECO:0000259" key="6">
    <source>
        <dbReference type="Pfam" id="PF12698"/>
    </source>
</evidence>
<evidence type="ECO:0000256" key="1">
    <source>
        <dbReference type="ARBA" id="ARBA00004141"/>
    </source>
</evidence>
<keyword evidence="2 5" id="KW-0812">Transmembrane</keyword>
<keyword evidence="4 5" id="KW-0472">Membrane</keyword>
<dbReference type="PANTHER" id="PTHR43229:SF2">
    <property type="entry name" value="NODULATION PROTEIN J"/>
    <property type="match status" value="1"/>
</dbReference>
<evidence type="ECO:0000313" key="7">
    <source>
        <dbReference type="EMBL" id="MST50650.1"/>
    </source>
</evidence>
<proteinExistence type="predicted"/>
<dbReference type="PANTHER" id="PTHR43229">
    <property type="entry name" value="NODULATION PROTEIN J"/>
    <property type="match status" value="1"/>
</dbReference>
<feature type="transmembrane region" description="Helical" evidence="5">
    <location>
        <begin position="56"/>
        <end position="80"/>
    </location>
</feature>
<comment type="caution">
    <text evidence="7">The sequence shown here is derived from an EMBL/GenBank/DDBJ whole genome shotgun (WGS) entry which is preliminary data.</text>
</comment>
<sequence length="248" mass="27962">MNSLILRSRQFAGTFMWSFLRHRYLLPILTVVQAFFALAIVYGATLLMGELDWTGTEIVCVGTIELSIIAIAIAIAPQILAQSRTERFLDYQKNLPVSRSVLLFSDFLIWILVTLPGTLVVVIACWLHFGLFPVASWQLIAILLITIITYLALGYTIALWLPEAGTQVASQIVMITTLLFAPILYPASRLPGWLNIIHDYLPFVPAHKLLRHFAFAQPLPDFNRMLATLLFWLCVAFTLCLVGLSRRK</sequence>
<dbReference type="Pfam" id="PF12698">
    <property type="entry name" value="ABC2_membrane_3"/>
    <property type="match status" value="1"/>
</dbReference>
<evidence type="ECO:0000256" key="2">
    <source>
        <dbReference type="ARBA" id="ARBA00022692"/>
    </source>
</evidence>
<feature type="domain" description="ABC-2 type transporter transmembrane" evidence="6">
    <location>
        <begin position="66"/>
        <end position="239"/>
    </location>
</feature>
<feature type="transmembrane region" description="Helical" evidence="5">
    <location>
        <begin position="225"/>
        <end position="244"/>
    </location>
</feature>
<comment type="subcellular location">
    <subcellularLocation>
        <location evidence="1">Membrane</location>
        <topology evidence="1">Multi-pass membrane protein</topology>
    </subcellularLocation>
</comment>
<gene>
    <name evidence="7" type="ORF">FYJ63_10530</name>
</gene>
<feature type="transmembrane region" description="Helical" evidence="5">
    <location>
        <begin position="135"/>
        <end position="161"/>
    </location>
</feature>
<keyword evidence="3 5" id="KW-1133">Transmembrane helix</keyword>
<keyword evidence="8" id="KW-1185">Reference proteome</keyword>
<organism evidence="7 8">
    <name type="scientific">Mobiluncus porci</name>
    <dbReference type="NCBI Taxonomy" id="2652278"/>
    <lineage>
        <taxon>Bacteria</taxon>
        <taxon>Bacillati</taxon>
        <taxon>Actinomycetota</taxon>
        <taxon>Actinomycetes</taxon>
        <taxon>Actinomycetales</taxon>
        <taxon>Actinomycetaceae</taxon>
        <taxon>Mobiluncus</taxon>
    </lineage>
</organism>
<evidence type="ECO:0000256" key="5">
    <source>
        <dbReference type="SAM" id="Phobius"/>
    </source>
</evidence>
<accession>A0A7K0K6I3</accession>
<feature type="transmembrane region" description="Helical" evidence="5">
    <location>
        <begin position="101"/>
        <end position="129"/>
    </location>
</feature>
<dbReference type="AlphaFoldDB" id="A0A7K0K6I3"/>
<dbReference type="InterPro" id="IPR051784">
    <property type="entry name" value="Nod_factor_ABC_transporter"/>
</dbReference>
<dbReference type="Proteomes" id="UP000442535">
    <property type="component" value="Unassembled WGS sequence"/>
</dbReference>
<evidence type="ECO:0000313" key="8">
    <source>
        <dbReference type="Proteomes" id="UP000442535"/>
    </source>
</evidence>
<dbReference type="RefSeq" id="WP_154546535.1">
    <property type="nucleotide sequence ID" value="NZ_VUMY01000026.1"/>
</dbReference>
<evidence type="ECO:0000256" key="4">
    <source>
        <dbReference type="ARBA" id="ARBA00023136"/>
    </source>
</evidence>
<protein>
    <submittedName>
        <fullName evidence="7">ABC transporter permease</fullName>
    </submittedName>
</protein>
<feature type="transmembrane region" description="Helical" evidence="5">
    <location>
        <begin position="24"/>
        <end position="44"/>
    </location>
</feature>
<name>A0A7K0K6I3_9ACTO</name>
<evidence type="ECO:0000256" key="3">
    <source>
        <dbReference type="ARBA" id="ARBA00022989"/>
    </source>
</evidence>
<reference evidence="7 8" key="1">
    <citation type="submission" date="2019-08" db="EMBL/GenBank/DDBJ databases">
        <title>In-depth cultivation of the pig gut microbiome towards novel bacterial diversity and tailored functional studies.</title>
        <authorList>
            <person name="Wylensek D."/>
            <person name="Hitch T.C.A."/>
            <person name="Clavel T."/>
        </authorList>
    </citation>
    <scope>NUCLEOTIDE SEQUENCE [LARGE SCALE GENOMIC DNA]</scope>
    <source>
        <strain evidence="7 8">RF-GAM-744-WT-7</strain>
    </source>
</reference>
<dbReference type="InterPro" id="IPR013525">
    <property type="entry name" value="ABC2_TM"/>
</dbReference>
<dbReference type="GO" id="GO:0140359">
    <property type="term" value="F:ABC-type transporter activity"/>
    <property type="evidence" value="ECO:0007669"/>
    <property type="project" value="InterPro"/>
</dbReference>
<feature type="transmembrane region" description="Helical" evidence="5">
    <location>
        <begin position="168"/>
        <end position="185"/>
    </location>
</feature>